<dbReference type="EMBL" id="JAPFFK010000007">
    <property type="protein sequence ID" value="KAJ6756452.1"/>
    <property type="molecule type" value="Genomic_DNA"/>
</dbReference>
<keyword evidence="1" id="KW-1133">Transmembrane helix</keyword>
<reference evidence="2" key="1">
    <citation type="submission" date="2022-11" db="EMBL/GenBank/DDBJ databases">
        <authorList>
            <person name="Hyden B.L."/>
            <person name="Feng K."/>
            <person name="Yates T."/>
            <person name="Jawdy S."/>
            <person name="Smart L.B."/>
            <person name="Muchero W."/>
        </authorList>
    </citation>
    <scope>NUCLEOTIDE SEQUENCE</scope>
    <source>
        <tissue evidence="2">Shoot tip</tissue>
    </source>
</reference>
<organism evidence="2 3">
    <name type="scientific">Salix purpurea</name>
    <name type="common">Purple osier willow</name>
    <dbReference type="NCBI Taxonomy" id="77065"/>
    <lineage>
        <taxon>Eukaryota</taxon>
        <taxon>Viridiplantae</taxon>
        <taxon>Streptophyta</taxon>
        <taxon>Embryophyta</taxon>
        <taxon>Tracheophyta</taxon>
        <taxon>Spermatophyta</taxon>
        <taxon>Magnoliopsida</taxon>
        <taxon>eudicotyledons</taxon>
        <taxon>Gunneridae</taxon>
        <taxon>Pentapetalae</taxon>
        <taxon>rosids</taxon>
        <taxon>fabids</taxon>
        <taxon>Malpighiales</taxon>
        <taxon>Salicaceae</taxon>
        <taxon>Saliceae</taxon>
        <taxon>Salix</taxon>
    </lineage>
</organism>
<feature type="transmembrane region" description="Helical" evidence="1">
    <location>
        <begin position="22"/>
        <end position="42"/>
    </location>
</feature>
<keyword evidence="3" id="KW-1185">Reference proteome</keyword>
<reference evidence="2" key="2">
    <citation type="journal article" date="2023" name="Int. J. Mol. Sci.">
        <title>De Novo Assembly and Annotation of 11 Diverse Shrub Willow (Salix) Genomes Reveals Novel Gene Organization in Sex-Linked Regions.</title>
        <authorList>
            <person name="Hyden B."/>
            <person name="Feng K."/>
            <person name="Yates T.B."/>
            <person name="Jawdy S."/>
            <person name="Cereghino C."/>
            <person name="Smart L.B."/>
            <person name="Muchero W."/>
        </authorList>
    </citation>
    <scope>NUCLEOTIDE SEQUENCE</scope>
    <source>
        <tissue evidence="2">Shoot tip</tissue>
    </source>
</reference>
<sequence length="120" mass="13797">MEQKTISSSRKRTGRKWYWLDWSWYHTSVSFIMLMIYTLKLFPACVRNGASSMARQTLVFEAVFSPILISAGRSNSILSYGVFGWVILCCSVFVFCLPETRGVTLSDTMDEQEEKEQLAM</sequence>
<protein>
    <submittedName>
        <fullName evidence="2">SOLUTE CARRIER FAMILY 22 MEMBER</fullName>
    </submittedName>
</protein>
<keyword evidence="1" id="KW-0472">Membrane</keyword>
<accession>A0A9Q0VX76</accession>
<evidence type="ECO:0000313" key="3">
    <source>
        <dbReference type="Proteomes" id="UP001151532"/>
    </source>
</evidence>
<name>A0A9Q0VX76_SALPP</name>
<gene>
    <name evidence="2" type="ORF">OIU79_028776</name>
</gene>
<feature type="transmembrane region" description="Helical" evidence="1">
    <location>
        <begin position="77"/>
        <end position="97"/>
    </location>
</feature>
<dbReference type="Proteomes" id="UP001151532">
    <property type="component" value="Chromosome 16"/>
</dbReference>
<dbReference type="OrthoDB" id="5296287at2759"/>
<keyword evidence="1" id="KW-0812">Transmembrane</keyword>
<dbReference type="InterPro" id="IPR036259">
    <property type="entry name" value="MFS_trans_sf"/>
</dbReference>
<comment type="caution">
    <text evidence="2">The sequence shown here is derived from an EMBL/GenBank/DDBJ whole genome shotgun (WGS) entry which is preliminary data.</text>
</comment>
<dbReference type="Gene3D" id="1.20.1250.20">
    <property type="entry name" value="MFS general substrate transporter like domains"/>
    <property type="match status" value="1"/>
</dbReference>
<dbReference type="AlphaFoldDB" id="A0A9Q0VX76"/>
<proteinExistence type="predicted"/>
<evidence type="ECO:0000313" key="2">
    <source>
        <dbReference type="EMBL" id="KAJ6756452.1"/>
    </source>
</evidence>
<evidence type="ECO:0000256" key="1">
    <source>
        <dbReference type="SAM" id="Phobius"/>
    </source>
</evidence>